<dbReference type="Proteomes" id="UP000552757">
    <property type="component" value="Unassembled WGS sequence"/>
</dbReference>
<evidence type="ECO:0000313" key="8">
    <source>
        <dbReference type="EMBL" id="MBB3983592.1"/>
    </source>
</evidence>
<evidence type="ECO:0000256" key="5">
    <source>
        <dbReference type="PROSITE-ProRule" id="PRU01248"/>
    </source>
</evidence>
<dbReference type="InterPro" id="IPR010998">
    <property type="entry name" value="Integrase_recombinase_N"/>
</dbReference>
<evidence type="ECO:0000256" key="4">
    <source>
        <dbReference type="ARBA" id="ARBA00023172"/>
    </source>
</evidence>
<evidence type="ECO:0000259" key="6">
    <source>
        <dbReference type="PROSITE" id="PS51898"/>
    </source>
</evidence>
<dbReference type="CDD" id="cd00801">
    <property type="entry name" value="INT_P4_C"/>
    <property type="match status" value="1"/>
</dbReference>
<evidence type="ECO:0000256" key="2">
    <source>
        <dbReference type="ARBA" id="ARBA00022908"/>
    </source>
</evidence>
<dbReference type="PROSITE" id="PS51900">
    <property type="entry name" value="CB"/>
    <property type="match status" value="1"/>
</dbReference>
<dbReference type="SUPFAM" id="SSF56349">
    <property type="entry name" value="DNA breaking-rejoining enzymes"/>
    <property type="match status" value="1"/>
</dbReference>
<dbReference type="Gene3D" id="1.10.150.130">
    <property type="match status" value="1"/>
</dbReference>
<dbReference type="Pfam" id="PF13356">
    <property type="entry name" value="Arm-DNA-bind_3"/>
    <property type="match status" value="1"/>
</dbReference>
<name>A0A7W6DMQ6_9SPHN</name>
<evidence type="ECO:0000256" key="1">
    <source>
        <dbReference type="ARBA" id="ARBA00008857"/>
    </source>
</evidence>
<dbReference type="InterPro" id="IPR044068">
    <property type="entry name" value="CB"/>
</dbReference>
<dbReference type="InterPro" id="IPR038488">
    <property type="entry name" value="Integrase_DNA-bd_sf"/>
</dbReference>
<reference evidence="8 9" key="1">
    <citation type="submission" date="2020-08" db="EMBL/GenBank/DDBJ databases">
        <title>Genomic Encyclopedia of Type Strains, Phase IV (KMG-IV): sequencing the most valuable type-strain genomes for metagenomic binning, comparative biology and taxonomic classification.</title>
        <authorList>
            <person name="Goeker M."/>
        </authorList>
    </citation>
    <scope>NUCLEOTIDE SEQUENCE [LARGE SCALE GENOMIC DNA]</scope>
    <source>
        <strain evidence="8 9">DSM 29348</strain>
    </source>
</reference>
<dbReference type="Gene3D" id="1.10.443.10">
    <property type="entry name" value="Intergrase catalytic core"/>
    <property type="match status" value="1"/>
</dbReference>
<dbReference type="AlphaFoldDB" id="A0A7W6DMQ6"/>
<dbReference type="InterPro" id="IPR011010">
    <property type="entry name" value="DNA_brk_join_enz"/>
</dbReference>
<dbReference type="GO" id="GO:0015074">
    <property type="term" value="P:DNA integration"/>
    <property type="evidence" value="ECO:0007669"/>
    <property type="project" value="UniProtKB-KW"/>
</dbReference>
<dbReference type="RefSeq" id="WP_246344732.1">
    <property type="nucleotide sequence ID" value="NZ_JACIEB010000010.1"/>
</dbReference>
<keyword evidence="2" id="KW-0229">DNA integration</keyword>
<dbReference type="InterPro" id="IPR002104">
    <property type="entry name" value="Integrase_catalytic"/>
</dbReference>
<evidence type="ECO:0000313" key="9">
    <source>
        <dbReference type="Proteomes" id="UP000552757"/>
    </source>
</evidence>
<keyword evidence="9" id="KW-1185">Reference proteome</keyword>
<comment type="similarity">
    <text evidence="1">Belongs to the 'phage' integrase family.</text>
</comment>
<dbReference type="EMBL" id="JACIEB010000010">
    <property type="protein sequence ID" value="MBB3983592.1"/>
    <property type="molecule type" value="Genomic_DNA"/>
</dbReference>
<dbReference type="Pfam" id="PF00589">
    <property type="entry name" value="Phage_integrase"/>
    <property type="match status" value="1"/>
</dbReference>
<dbReference type="InterPro" id="IPR050808">
    <property type="entry name" value="Phage_Integrase"/>
</dbReference>
<feature type="domain" description="Core-binding (CB)" evidence="7">
    <location>
        <begin position="108"/>
        <end position="187"/>
    </location>
</feature>
<dbReference type="InterPro" id="IPR025166">
    <property type="entry name" value="Integrase_DNA_bind_dom"/>
</dbReference>
<dbReference type="PROSITE" id="PS51898">
    <property type="entry name" value="TYR_RECOMBINASE"/>
    <property type="match status" value="1"/>
</dbReference>
<dbReference type="Gene3D" id="3.30.160.390">
    <property type="entry name" value="Integrase, DNA-binding domain"/>
    <property type="match status" value="1"/>
</dbReference>
<evidence type="ECO:0000256" key="3">
    <source>
        <dbReference type="ARBA" id="ARBA00023125"/>
    </source>
</evidence>
<gene>
    <name evidence="8" type="ORF">GGR44_003288</name>
</gene>
<sequence length="427" mass="47810">MLEGKVAQGHITKRAVDALNPSPKTAFLWDDEVKGFGLKVTPAGNRSYIFQYRMGGRTAKVRRHTIGAHGPWTPDQARKEAKRLSHMVDCGQDPGTIKQEKRHQDVALAFSSYAERFIVEYLQVEWKGGHELAAGLLRREAVPVLKSKPLTDIRRSDISAILDRMADRPASRRNTFAALRRLFRWAVGRGDIAASPIGEMEPPAAPASRDRVLSDSELSIVWHASEGLGYPFTYFVKLLILTGQRREEVAGLNWAELDRDQAMWILPAERSKNATAHHVPLSSGAIDLIDGIAHRFQQKSGTWPKQGFLLSSNGDKPSRGFSVAKSRLDKFCNELLKKRDHQFSSDDKLKPWRFHDLRRTCATGLQRLGVRFEVTEAVLNHLSGSRSGIAGVYQRHTWATEKKAALQAWNDHVKAICPSTDADRTAP</sequence>
<dbReference type="PANTHER" id="PTHR30629">
    <property type="entry name" value="PROPHAGE INTEGRASE"/>
    <property type="match status" value="1"/>
</dbReference>
<organism evidence="8 9">
    <name type="scientific">Sphingobium fontiphilum</name>
    <dbReference type="NCBI Taxonomy" id="944425"/>
    <lineage>
        <taxon>Bacteria</taxon>
        <taxon>Pseudomonadati</taxon>
        <taxon>Pseudomonadota</taxon>
        <taxon>Alphaproteobacteria</taxon>
        <taxon>Sphingomonadales</taxon>
        <taxon>Sphingomonadaceae</taxon>
        <taxon>Sphingobium</taxon>
    </lineage>
</organism>
<dbReference type="GO" id="GO:0003677">
    <property type="term" value="F:DNA binding"/>
    <property type="evidence" value="ECO:0007669"/>
    <property type="project" value="UniProtKB-UniRule"/>
</dbReference>
<proteinExistence type="inferred from homology"/>
<protein>
    <submittedName>
        <fullName evidence="8">Integrase</fullName>
    </submittedName>
</protein>
<evidence type="ECO:0000259" key="7">
    <source>
        <dbReference type="PROSITE" id="PS51900"/>
    </source>
</evidence>
<feature type="domain" description="Tyr recombinase" evidence="6">
    <location>
        <begin position="208"/>
        <end position="408"/>
    </location>
</feature>
<accession>A0A7W6DMQ6</accession>
<comment type="caution">
    <text evidence="8">The sequence shown here is derived from an EMBL/GenBank/DDBJ whole genome shotgun (WGS) entry which is preliminary data.</text>
</comment>
<dbReference type="GO" id="GO:0006310">
    <property type="term" value="P:DNA recombination"/>
    <property type="evidence" value="ECO:0007669"/>
    <property type="project" value="UniProtKB-KW"/>
</dbReference>
<keyword evidence="4" id="KW-0233">DNA recombination</keyword>
<dbReference type="PANTHER" id="PTHR30629:SF2">
    <property type="entry name" value="PROPHAGE INTEGRASE INTS-RELATED"/>
    <property type="match status" value="1"/>
</dbReference>
<dbReference type="InterPro" id="IPR013762">
    <property type="entry name" value="Integrase-like_cat_sf"/>
</dbReference>
<keyword evidence="3 5" id="KW-0238">DNA-binding</keyword>